<feature type="compositionally biased region" description="Pro residues" evidence="1">
    <location>
        <begin position="18"/>
        <end position="30"/>
    </location>
</feature>
<proteinExistence type="predicted"/>
<dbReference type="Proteomes" id="UP000000715">
    <property type="component" value="Unplaced"/>
</dbReference>
<evidence type="ECO:0000313" key="2">
    <source>
        <dbReference type="Proteomes" id="UP000000715"/>
    </source>
</evidence>
<dbReference type="AlphaFoldDB" id="A0A8U0V3S6"/>
<gene>
    <name evidence="3" type="primary">LOC123392798</name>
</gene>
<dbReference type="GeneID" id="123392798"/>
<name>A0A8U0V3S6_MUSPF</name>
<keyword evidence="2" id="KW-1185">Reference proteome</keyword>
<dbReference type="RefSeq" id="XP_044938715.1">
    <property type="nucleotide sequence ID" value="XM_045082780.1"/>
</dbReference>
<reference evidence="3" key="1">
    <citation type="submission" date="2025-08" db="UniProtKB">
        <authorList>
            <consortium name="RefSeq"/>
        </authorList>
    </citation>
    <scope>IDENTIFICATION</scope>
    <source>
        <tissue evidence="3">Brain</tissue>
    </source>
</reference>
<organism evidence="2 3">
    <name type="scientific">Mustela putorius furo</name>
    <name type="common">European domestic ferret</name>
    <name type="synonym">Mustela furo</name>
    <dbReference type="NCBI Taxonomy" id="9669"/>
    <lineage>
        <taxon>Eukaryota</taxon>
        <taxon>Metazoa</taxon>
        <taxon>Chordata</taxon>
        <taxon>Craniata</taxon>
        <taxon>Vertebrata</taxon>
        <taxon>Euteleostomi</taxon>
        <taxon>Mammalia</taxon>
        <taxon>Eutheria</taxon>
        <taxon>Laurasiatheria</taxon>
        <taxon>Carnivora</taxon>
        <taxon>Caniformia</taxon>
        <taxon>Musteloidea</taxon>
        <taxon>Mustelidae</taxon>
        <taxon>Mustelinae</taxon>
        <taxon>Mustela</taxon>
    </lineage>
</organism>
<sequence>MALAVTGPASALHGTPDTPAPRRPSTPVPPRRTAQTCWDPRRRGAAASPRSPGTTPQPPVAQTQAGKRVSRPHGRPGAAAMGRQGAPCPLQALKRSAACPGASGDQHSEGRQVLPRWASARPPRQNVQKTPDTRASAFLHVQPVSDAPRT</sequence>
<evidence type="ECO:0000313" key="3">
    <source>
        <dbReference type="RefSeq" id="XP_044938715.1"/>
    </source>
</evidence>
<protein>
    <submittedName>
        <fullName evidence="3">Translation initiation factor IF-2-like</fullName>
    </submittedName>
</protein>
<feature type="region of interest" description="Disordered" evidence="1">
    <location>
        <begin position="1"/>
        <end position="150"/>
    </location>
</feature>
<evidence type="ECO:0000256" key="1">
    <source>
        <dbReference type="SAM" id="MobiDB-lite"/>
    </source>
</evidence>
<accession>A0A8U0V3S6</accession>